<feature type="region of interest" description="Disordered" evidence="5">
    <location>
        <begin position="1"/>
        <end position="24"/>
    </location>
</feature>
<reference evidence="8 9" key="1">
    <citation type="submission" date="2023-03" db="EMBL/GenBank/DDBJ databases">
        <title>Genome insight into feeding habits of ladybird beetles.</title>
        <authorList>
            <person name="Li H.-S."/>
            <person name="Huang Y.-H."/>
            <person name="Pang H."/>
        </authorList>
    </citation>
    <scope>NUCLEOTIDE SEQUENCE [LARGE SCALE GENOMIC DNA]</scope>
    <source>
        <strain evidence="8">SYSU_2023b</strain>
        <tissue evidence="8">Whole body</tissue>
    </source>
</reference>
<feature type="coiled-coil region" evidence="4">
    <location>
        <begin position="282"/>
        <end position="316"/>
    </location>
</feature>
<gene>
    <name evidence="8" type="ORF">WA026_015066</name>
</gene>
<dbReference type="EMBL" id="JARQZJ010000038">
    <property type="protein sequence ID" value="KAK9876829.1"/>
    <property type="molecule type" value="Genomic_DNA"/>
</dbReference>
<dbReference type="GO" id="GO:0006893">
    <property type="term" value="P:Golgi to plasma membrane transport"/>
    <property type="evidence" value="ECO:0007669"/>
    <property type="project" value="TreeGrafter"/>
</dbReference>
<evidence type="ECO:0000256" key="3">
    <source>
        <dbReference type="ARBA" id="ARBA00023054"/>
    </source>
</evidence>
<feature type="coiled-coil region" evidence="4">
    <location>
        <begin position="518"/>
        <end position="545"/>
    </location>
</feature>
<dbReference type="Proteomes" id="UP001431783">
    <property type="component" value="Unassembled WGS sequence"/>
</dbReference>
<evidence type="ECO:0000259" key="6">
    <source>
        <dbReference type="Pfam" id="PF09762"/>
    </source>
</evidence>
<evidence type="ECO:0000259" key="7">
    <source>
        <dbReference type="Pfam" id="PF21673"/>
    </source>
</evidence>
<evidence type="ECO:0000256" key="5">
    <source>
        <dbReference type="SAM" id="MobiDB-lite"/>
    </source>
</evidence>
<dbReference type="Pfam" id="PF09762">
    <property type="entry name" value="CCDC93_CC"/>
    <property type="match status" value="1"/>
</dbReference>
<feature type="region of interest" description="Disordered" evidence="5">
    <location>
        <begin position="379"/>
        <end position="399"/>
    </location>
</feature>
<keyword evidence="3 4" id="KW-0175">Coiled coil</keyword>
<organism evidence="8 9">
    <name type="scientific">Henosepilachna vigintioctopunctata</name>
    <dbReference type="NCBI Taxonomy" id="420089"/>
    <lineage>
        <taxon>Eukaryota</taxon>
        <taxon>Metazoa</taxon>
        <taxon>Ecdysozoa</taxon>
        <taxon>Arthropoda</taxon>
        <taxon>Hexapoda</taxon>
        <taxon>Insecta</taxon>
        <taxon>Pterygota</taxon>
        <taxon>Neoptera</taxon>
        <taxon>Endopterygota</taxon>
        <taxon>Coleoptera</taxon>
        <taxon>Polyphaga</taxon>
        <taxon>Cucujiformia</taxon>
        <taxon>Coccinelloidea</taxon>
        <taxon>Coccinellidae</taxon>
        <taxon>Epilachninae</taxon>
        <taxon>Epilachnini</taxon>
        <taxon>Henosepilachna</taxon>
    </lineage>
</organism>
<evidence type="ECO:0000256" key="2">
    <source>
        <dbReference type="ARBA" id="ARBA00016765"/>
    </source>
</evidence>
<feature type="domain" description="CCDC93 N-terminal" evidence="7">
    <location>
        <begin position="35"/>
        <end position="141"/>
    </location>
</feature>
<name>A0AAW1U1U5_9CUCU</name>
<proteinExistence type="inferred from homology"/>
<evidence type="ECO:0000256" key="1">
    <source>
        <dbReference type="ARBA" id="ARBA00007219"/>
    </source>
</evidence>
<comment type="similarity">
    <text evidence="1">Belongs to the CCDC93 family.</text>
</comment>
<sequence length="572" mass="66902">MATKTNNHFGKLKSSVPNRQEGDGHEIKVEVREDEEQSAKLQEILDLLIAAGYFKARIKGLSSFDKVVGGMTWCIESCNVDVDVDLLFQENSTIGQKIALTEKIVGVLPKLQCPHQIQPHQIQGLDFIHVFPVIQWLVKRSIEHRSNTANFLYSYALNQFEKEFREKQEPSEKELNLIKNIKAVEEIYKPHRAFRRKHVLPIKDLDSKVQLTLLEYGYKNVSKHSSAEESSGESYLDQQLEEETFDFDDLTQEDQKKLLNHYENLNKELKISGFKSVENQQNADLKDRTKMITDKLKKLEEQKLTLENKIETMNCALKGIRQRQMETDTAFKELDKEDINTEIVNDVQDLVIQSENLKKQEIEFRDKCKKELQQLRNSIEKAKERKSQSSEETSRNMELQLHEQNEKLKVLRLKVAKKSRVISVLQRRIDDVPCRAELAQYQRRFIELYNQISAKHKETKQYYSLYNTLEDTRLYMEKELSLLNSVSDNYPQAIASKEGKEEFLQQFIHIIEGVGQSKIKLEKRLSQEKKKRDELSQNLHSLIELNRKYVGAIKQLKLECQKNEALQMKINV</sequence>
<accession>A0AAW1U1U5</accession>
<dbReference type="PANTHER" id="PTHR16441">
    <property type="entry name" value="FIDIPIDINE"/>
    <property type="match status" value="1"/>
</dbReference>
<dbReference type="Pfam" id="PF21673">
    <property type="entry name" value="CCDC93_N"/>
    <property type="match status" value="1"/>
</dbReference>
<dbReference type="AlphaFoldDB" id="A0AAW1U1U5"/>
<protein>
    <recommendedName>
        <fullName evidence="2">Coiled-coil domain-containing protein 93</fullName>
    </recommendedName>
</protein>
<evidence type="ECO:0000313" key="8">
    <source>
        <dbReference type="EMBL" id="KAK9876829.1"/>
    </source>
</evidence>
<evidence type="ECO:0000256" key="4">
    <source>
        <dbReference type="SAM" id="Coils"/>
    </source>
</evidence>
<evidence type="ECO:0000313" key="9">
    <source>
        <dbReference type="Proteomes" id="UP001431783"/>
    </source>
</evidence>
<dbReference type="PANTHER" id="PTHR16441:SF0">
    <property type="entry name" value="COILED-COIL DOMAIN-CONTAINING PROTEIN 93"/>
    <property type="match status" value="1"/>
</dbReference>
<dbReference type="InterPro" id="IPR048747">
    <property type="entry name" value="CCDC93_N"/>
</dbReference>
<comment type="caution">
    <text evidence="8">The sequence shown here is derived from an EMBL/GenBank/DDBJ whole genome shotgun (WGS) entry which is preliminary data.</text>
</comment>
<feature type="domain" description="CCDC93 coiled-coil" evidence="6">
    <location>
        <begin position="187"/>
        <end position="567"/>
    </location>
</feature>
<keyword evidence="9" id="KW-1185">Reference proteome</keyword>
<dbReference type="InterPro" id="IPR039116">
    <property type="entry name" value="CCDC93"/>
</dbReference>
<dbReference type="InterPro" id="IPR019159">
    <property type="entry name" value="CCDC93_CC"/>
</dbReference>